<dbReference type="Pfam" id="PF01822">
    <property type="entry name" value="WSC"/>
    <property type="match status" value="2"/>
</dbReference>
<feature type="domain" description="WSC" evidence="4">
    <location>
        <begin position="159"/>
        <end position="259"/>
    </location>
</feature>
<proteinExistence type="predicted"/>
<keyword evidence="1" id="KW-0677">Repeat</keyword>
<keyword evidence="3" id="KW-0732">Signal</keyword>
<dbReference type="OrthoDB" id="5985073at2759"/>
<feature type="compositionally biased region" description="Low complexity" evidence="2">
    <location>
        <begin position="307"/>
        <end position="353"/>
    </location>
</feature>
<dbReference type="InterPro" id="IPR002889">
    <property type="entry name" value="WSC_carb-bd"/>
</dbReference>
<protein>
    <recommendedName>
        <fullName evidence="4">WSC domain-containing protein</fullName>
    </recommendedName>
</protein>
<accession>A0A8H8CPP6</accession>
<dbReference type="PANTHER" id="PTHR45964:SF5">
    <property type="entry name" value="WSCD FAMILY MEMBER CG9164"/>
    <property type="match status" value="1"/>
</dbReference>
<dbReference type="AlphaFoldDB" id="A0A8H8CPP6"/>
<evidence type="ECO:0000256" key="2">
    <source>
        <dbReference type="SAM" id="MobiDB-lite"/>
    </source>
</evidence>
<feature type="signal peptide" evidence="3">
    <location>
        <begin position="1"/>
        <end position="22"/>
    </location>
</feature>
<dbReference type="PROSITE" id="PS51212">
    <property type="entry name" value="WSC"/>
    <property type="match status" value="2"/>
</dbReference>
<evidence type="ECO:0000256" key="1">
    <source>
        <dbReference type="ARBA" id="ARBA00022737"/>
    </source>
</evidence>
<sequence length="371" mass="37948">MPLVSLERLLVLVAFISGTITAARPSEWNKRQSDTTSANPNDALPGWTFVGCFSDVNHGTVLIGQSFADETNMSPALCTAFCGGNSSTPFNFAGIEHGDQCFCDFSIQGIPIQVNETICNLPCTGDSTLVCGGELLLSVYQNTNEGVGPLPTHKATIGEFVFAGCLRDTDGTDIRTLSTPLSMEDLPDGVTAELCTSTCLERGFTMAGMEIGRECWCSNDIDVPLGLIIAPIEECSLACDADPTELCGAPKRLSMYTVPLPPPGEATQLTPVSPAATGVCVSVSSSASASTSVIAISSVSAATTAATTSSESSAPASSLSTGTTTVDTSSPTSTSASASASSATSIAPGTPTSGVPPHRPNFTSISSITTS</sequence>
<dbReference type="EMBL" id="JAFIQS010000002">
    <property type="protein sequence ID" value="KAG5172324.1"/>
    <property type="molecule type" value="Genomic_DNA"/>
</dbReference>
<organism evidence="5">
    <name type="scientific">Psilocybe cubensis</name>
    <name type="common">Psychedelic mushroom</name>
    <name type="synonym">Stropharia cubensis</name>
    <dbReference type="NCBI Taxonomy" id="181762"/>
    <lineage>
        <taxon>Eukaryota</taxon>
        <taxon>Fungi</taxon>
        <taxon>Dikarya</taxon>
        <taxon>Basidiomycota</taxon>
        <taxon>Agaricomycotina</taxon>
        <taxon>Agaricomycetes</taxon>
        <taxon>Agaricomycetidae</taxon>
        <taxon>Agaricales</taxon>
        <taxon>Agaricineae</taxon>
        <taxon>Strophariaceae</taxon>
        <taxon>Psilocybe</taxon>
    </lineage>
</organism>
<reference evidence="5" key="1">
    <citation type="submission" date="2021-02" db="EMBL/GenBank/DDBJ databases">
        <title>Psilocybe cubensis genome.</title>
        <authorList>
            <person name="Mckernan K.J."/>
            <person name="Crawford S."/>
            <person name="Trippe A."/>
            <person name="Kane L.T."/>
            <person name="Mclaughlin S."/>
        </authorList>
    </citation>
    <scope>NUCLEOTIDE SEQUENCE [LARGE SCALE GENOMIC DNA]</scope>
    <source>
        <strain evidence="5">MGC-MH-2018</strain>
    </source>
</reference>
<dbReference type="PANTHER" id="PTHR45964">
    <property type="entry name" value="WSCD FAMILY MEMBER CG9164"/>
    <property type="match status" value="1"/>
</dbReference>
<evidence type="ECO:0000259" key="4">
    <source>
        <dbReference type="PROSITE" id="PS51212"/>
    </source>
</evidence>
<comment type="caution">
    <text evidence="5">The sequence shown here is derived from an EMBL/GenBank/DDBJ whole genome shotgun (WGS) entry which is preliminary data.</text>
</comment>
<gene>
    <name evidence="5" type="ORF">JR316_001821</name>
</gene>
<feature type="domain" description="WSC" evidence="4">
    <location>
        <begin position="46"/>
        <end position="143"/>
    </location>
</feature>
<feature type="chain" id="PRO_5034416790" description="WSC domain-containing protein" evidence="3">
    <location>
        <begin position="23"/>
        <end position="371"/>
    </location>
</feature>
<evidence type="ECO:0000256" key="3">
    <source>
        <dbReference type="SAM" id="SignalP"/>
    </source>
</evidence>
<dbReference type="SMART" id="SM00321">
    <property type="entry name" value="WSC"/>
    <property type="match status" value="2"/>
</dbReference>
<feature type="region of interest" description="Disordered" evidence="2">
    <location>
        <begin position="307"/>
        <end position="371"/>
    </location>
</feature>
<name>A0A8H8CPP6_PSICU</name>
<evidence type="ECO:0000313" key="5">
    <source>
        <dbReference type="EMBL" id="KAG5172324.1"/>
    </source>
</evidence>
<dbReference type="InterPro" id="IPR051589">
    <property type="entry name" value="Sialate-O-sulfotransferase"/>
</dbReference>
<feature type="compositionally biased region" description="Polar residues" evidence="2">
    <location>
        <begin position="361"/>
        <end position="371"/>
    </location>
</feature>